<dbReference type="AlphaFoldDB" id="A0A6L2PQF5"/>
<comment type="caution">
    <text evidence="1">The sequence shown here is derived from an EMBL/GenBank/DDBJ whole genome shotgun (WGS) entry which is preliminary data.</text>
</comment>
<organism evidence="1 2">
    <name type="scientific">Coptotermes formosanus</name>
    <name type="common">Formosan subterranean termite</name>
    <dbReference type="NCBI Taxonomy" id="36987"/>
    <lineage>
        <taxon>Eukaryota</taxon>
        <taxon>Metazoa</taxon>
        <taxon>Ecdysozoa</taxon>
        <taxon>Arthropoda</taxon>
        <taxon>Hexapoda</taxon>
        <taxon>Insecta</taxon>
        <taxon>Pterygota</taxon>
        <taxon>Neoptera</taxon>
        <taxon>Polyneoptera</taxon>
        <taxon>Dictyoptera</taxon>
        <taxon>Blattodea</taxon>
        <taxon>Blattoidea</taxon>
        <taxon>Termitoidae</taxon>
        <taxon>Rhinotermitidae</taxon>
        <taxon>Coptotermes</taxon>
    </lineage>
</organism>
<accession>A0A6L2PQF5</accession>
<evidence type="ECO:0000313" key="1">
    <source>
        <dbReference type="EMBL" id="GFG33800.1"/>
    </source>
</evidence>
<name>A0A6L2PQF5_COPFO</name>
<sequence>MAYAPVLKTVSQPGSVVWESECEVCQCIDNQYECDTTACNRTTFSIPATQTEPTVYTVTSPVQTIPVGSHVNATTPPLTLTKKTEVKNCLFWDFLKFSTMTDCTSVKGYLVTA</sequence>
<gene>
    <name evidence="1" type="ORF">Cfor_05142</name>
</gene>
<proteinExistence type="predicted"/>
<dbReference type="EMBL" id="BLKM01000454">
    <property type="protein sequence ID" value="GFG33800.1"/>
    <property type="molecule type" value="Genomic_DNA"/>
</dbReference>
<keyword evidence="2" id="KW-1185">Reference proteome</keyword>
<reference evidence="2" key="1">
    <citation type="submission" date="2020-01" db="EMBL/GenBank/DDBJ databases">
        <title>Draft genome sequence of the Termite Coptotermes fromosanus.</title>
        <authorList>
            <person name="Itakura S."/>
            <person name="Yosikawa Y."/>
            <person name="Umezawa K."/>
        </authorList>
    </citation>
    <scope>NUCLEOTIDE SEQUENCE [LARGE SCALE GENOMIC DNA]</scope>
</reference>
<evidence type="ECO:0000313" key="2">
    <source>
        <dbReference type="Proteomes" id="UP000502823"/>
    </source>
</evidence>
<protein>
    <submittedName>
        <fullName evidence="1">Uncharacterized protein</fullName>
    </submittedName>
</protein>
<dbReference type="Proteomes" id="UP000502823">
    <property type="component" value="Unassembled WGS sequence"/>
</dbReference>
<dbReference type="InParanoid" id="A0A6L2PQF5"/>